<dbReference type="InterPro" id="IPR032675">
    <property type="entry name" value="LRR_dom_sf"/>
</dbReference>
<accession>A0AAV0ZBB2</accession>
<dbReference type="AlphaFoldDB" id="A0AAV0ZBB2"/>
<organism evidence="1 2">
    <name type="scientific">Vicia faba</name>
    <name type="common">Broad bean</name>
    <name type="synonym">Faba vulgaris</name>
    <dbReference type="NCBI Taxonomy" id="3906"/>
    <lineage>
        <taxon>Eukaryota</taxon>
        <taxon>Viridiplantae</taxon>
        <taxon>Streptophyta</taxon>
        <taxon>Embryophyta</taxon>
        <taxon>Tracheophyta</taxon>
        <taxon>Spermatophyta</taxon>
        <taxon>Magnoliopsida</taxon>
        <taxon>eudicotyledons</taxon>
        <taxon>Gunneridae</taxon>
        <taxon>Pentapetalae</taxon>
        <taxon>rosids</taxon>
        <taxon>fabids</taxon>
        <taxon>Fabales</taxon>
        <taxon>Fabaceae</taxon>
        <taxon>Papilionoideae</taxon>
        <taxon>50 kb inversion clade</taxon>
        <taxon>NPAAA clade</taxon>
        <taxon>Hologalegina</taxon>
        <taxon>IRL clade</taxon>
        <taxon>Fabeae</taxon>
        <taxon>Vicia</taxon>
    </lineage>
</organism>
<reference evidence="1 2" key="1">
    <citation type="submission" date="2023-01" db="EMBL/GenBank/DDBJ databases">
        <authorList>
            <person name="Kreplak J."/>
        </authorList>
    </citation>
    <scope>NUCLEOTIDE SEQUENCE [LARGE SCALE GENOMIC DNA]</scope>
</reference>
<protein>
    <recommendedName>
        <fullName evidence="3">Disease resistance protein</fullName>
    </recommendedName>
</protein>
<dbReference type="InterPro" id="IPR001611">
    <property type="entry name" value="Leu-rich_rpt"/>
</dbReference>
<sequence>MTNIKEIWLFETSIGELPFSFQNLSELVSSKVEYLNLGKNNLSEECLTIVLTRFANVKYLYLWNNNFKILPKCLDECHLIRILELDGCKSLEEIRGIPPNLEKFSAIRCESLTFSCRRMLLSQKLPGAGCTEICLPTETEDIPDWFEHKIEGHTIFHVARRLPPLGKFLRQKMCSITNSISVFYYQDLALG</sequence>
<gene>
    <name evidence="1" type="ORF">VFH_I174760</name>
</gene>
<dbReference type="EMBL" id="OX451735">
    <property type="protein sequence ID" value="CAI8595101.1"/>
    <property type="molecule type" value="Genomic_DNA"/>
</dbReference>
<dbReference type="Pfam" id="PF00560">
    <property type="entry name" value="LRR_1"/>
    <property type="match status" value="1"/>
</dbReference>
<keyword evidence="2" id="KW-1185">Reference proteome</keyword>
<evidence type="ECO:0000313" key="1">
    <source>
        <dbReference type="EMBL" id="CAI8595101.1"/>
    </source>
</evidence>
<dbReference type="SUPFAM" id="SSF52047">
    <property type="entry name" value="RNI-like"/>
    <property type="match status" value="1"/>
</dbReference>
<evidence type="ECO:0008006" key="3">
    <source>
        <dbReference type="Google" id="ProtNLM"/>
    </source>
</evidence>
<proteinExistence type="predicted"/>
<name>A0AAV0ZBB2_VICFA</name>
<dbReference type="Gene3D" id="3.80.10.10">
    <property type="entry name" value="Ribonuclease Inhibitor"/>
    <property type="match status" value="1"/>
</dbReference>
<evidence type="ECO:0000313" key="2">
    <source>
        <dbReference type="Proteomes" id="UP001157006"/>
    </source>
</evidence>
<dbReference type="Proteomes" id="UP001157006">
    <property type="component" value="Chromosome 1S"/>
</dbReference>